<reference evidence="2 3" key="1">
    <citation type="journal article" date="2010" name="Stand. Genomic Sci.">
        <title>Complete genome sequence of Olsenella uli type strain (VPI D76D-27C).</title>
        <authorList>
            <person name="Goker M."/>
            <person name="Held B."/>
            <person name="Lucas S."/>
            <person name="Nolan M."/>
            <person name="Yasawong M."/>
            <person name="Glavina Del Rio T."/>
            <person name="Tice H."/>
            <person name="Cheng J.F."/>
            <person name="Bruce D."/>
            <person name="Detter J.C."/>
            <person name="Tapia R."/>
            <person name="Han C."/>
            <person name="Goodwin L."/>
            <person name="Pitluck S."/>
            <person name="Liolios K."/>
            <person name="Ivanova N."/>
            <person name="Mavromatis K."/>
            <person name="Mikhailova N."/>
            <person name="Pati A."/>
            <person name="Chen A."/>
            <person name="Palaniappan K."/>
            <person name="Land M."/>
            <person name="Hauser L."/>
            <person name="Chang Y.J."/>
            <person name="Jeffries C.D."/>
            <person name="Rohde M."/>
            <person name="Sikorski J."/>
            <person name="Pukall R."/>
            <person name="Woyke T."/>
            <person name="Bristow J."/>
            <person name="Eisen J.A."/>
            <person name="Markowitz V."/>
            <person name="Hugenholtz P."/>
            <person name="Kyrpides N.C."/>
            <person name="Klenk H.P."/>
            <person name="Lapidus A."/>
        </authorList>
    </citation>
    <scope>NUCLEOTIDE SEQUENCE [LARGE SCALE GENOMIC DNA]</scope>
    <source>
        <strain evidence="3">ATCC 49627 / DSM 7084 / CIP 109912 / JCM 12494 / NCIMB 702895 / VPI D76D-27C</strain>
    </source>
</reference>
<name>E1QYS7_OLSUV</name>
<dbReference type="KEGG" id="ols:Olsu_0417"/>
<dbReference type="Pfam" id="PF14542">
    <property type="entry name" value="Acetyltransf_CG"/>
    <property type="match status" value="1"/>
</dbReference>
<dbReference type="AlphaFoldDB" id="E1QYS7"/>
<gene>
    <name evidence="2" type="ordered locus">Olsu_0417</name>
</gene>
<dbReference type="InterPro" id="IPR045057">
    <property type="entry name" value="Gcn5-rel_NAT"/>
</dbReference>
<dbReference type="OrthoDB" id="5405911at2"/>
<keyword evidence="2" id="KW-0808">Transferase</keyword>
<dbReference type="EMBL" id="CP002106">
    <property type="protein sequence ID" value="ADK67541.1"/>
    <property type="molecule type" value="Genomic_DNA"/>
</dbReference>
<dbReference type="CDD" id="cd04301">
    <property type="entry name" value="NAT_SF"/>
    <property type="match status" value="1"/>
</dbReference>
<evidence type="ECO:0000259" key="1">
    <source>
        <dbReference type="PROSITE" id="PS51729"/>
    </source>
</evidence>
<dbReference type="PROSITE" id="PS51729">
    <property type="entry name" value="GNAT_YJDJ"/>
    <property type="match status" value="1"/>
</dbReference>
<keyword evidence="3" id="KW-1185">Reference proteome</keyword>
<dbReference type="InterPro" id="IPR016181">
    <property type="entry name" value="Acyl_CoA_acyltransferase"/>
</dbReference>
<protein>
    <submittedName>
        <fullName evidence="2">Acetyltransferase</fullName>
    </submittedName>
</protein>
<accession>E1QYS7</accession>
<evidence type="ECO:0000313" key="2">
    <source>
        <dbReference type="EMBL" id="ADK67541.1"/>
    </source>
</evidence>
<organism evidence="2 3">
    <name type="scientific">Olsenella uli (strain ATCC 49627 / DSM 7084 / CCUG 31166 / CIP 109912 / JCM 12494 / LMG 11480 / NCIMB 702895 / VPI D76D-27C)</name>
    <name type="common">Lactobacillus uli</name>
    <dbReference type="NCBI Taxonomy" id="633147"/>
    <lineage>
        <taxon>Bacteria</taxon>
        <taxon>Bacillati</taxon>
        <taxon>Actinomycetota</taxon>
        <taxon>Coriobacteriia</taxon>
        <taxon>Coriobacteriales</taxon>
        <taxon>Atopobiaceae</taxon>
        <taxon>Olsenella</taxon>
    </lineage>
</organism>
<dbReference type="SUPFAM" id="SSF55729">
    <property type="entry name" value="Acyl-CoA N-acyltransferases (Nat)"/>
    <property type="match status" value="1"/>
</dbReference>
<proteinExistence type="predicted"/>
<dbReference type="Gene3D" id="3.40.630.30">
    <property type="match status" value="1"/>
</dbReference>
<dbReference type="Proteomes" id="UP000000333">
    <property type="component" value="Chromosome"/>
</dbReference>
<sequence>MVFQTNDNEILFLGDNGAVKGRVSFPDVGEGLVDITETFVAPTERGMGLAGRLMGRAATHIRSQGKKARLSCSYAQDWFGKHPEYADLVVE</sequence>
<feature type="domain" description="N-acetyltransferase" evidence="1">
    <location>
        <begin position="3"/>
        <end position="90"/>
    </location>
</feature>
<dbReference type="eggNOG" id="COG2388">
    <property type="taxonomic scope" value="Bacteria"/>
</dbReference>
<dbReference type="GO" id="GO:0016740">
    <property type="term" value="F:transferase activity"/>
    <property type="evidence" value="ECO:0007669"/>
    <property type="project" value="UniProtKB-KW"/>
</dbReference>
<dbReference type="PANTHER" id="PTHR31435">
    <property type="entry name" value="PROTEIN NATD1"/>
    <property type="match status" value="1"/>
</dbReference>
<dbReference type="InterPro" id="IPR031165">
    <property type="entry name" value="GNAT_YJDJ"/>
</dbReference>
<dbReference type="PATRIC" id="fig|633147.7.peg.1144"/>
<evidence type="ECO:0000313" key="3">
    <source>
        <dbReference type="Proteomes" id="UP000000333"/>
    </source>
</evidence>
<dbReference type="HOGENOM" id="CLU_132888_2_2_11"/>
<dbReference type="PANTHER" id="PTHR31435:SF9">
    <property type="entry name" value="PROTEIN NATD1"/>
    <property type="match status" value="1"/>
</dbReference>